<dbReference type="OrthoDB" id="429991at2759"/>
<sequence length="267" mass="29985">MPVERDQEGPSRTASMPTLSSLERGYRKTHKEAPKWSMRQKTSFGAQIRPNMCYTDSLSPDLSHCYRATARQNPVYSLRPRTVDPASKEKRPGPADYTIGSTVTMDHPTITKPRLCKFMGASRDPAMCKNPGPGAYTPGPVNLLRNPQWTMTGRQAPPKSKSIGPGIGQYRPENCTAKGPIWAPQWSMQPRRAFDPARGFVRDISPGPAAYRYGVYTDGYVRRPPKWSFSTSKRFQWENIIIIPVLLFGAISHCVVVYEYRDEGVTS</sequence>
<feature type="region of interest" description="Disordered" evidence="1">
    <location>
        <begin position="82"/>
        <end position="106"/>
    </location>
</feature>
<organism evidence="2 3">
    <name type="scientific">Perkinsus olseni</name>
    <name type="common">Perkinsus atlanticus</name>
    <dbReference type="NCBI Taxonomy" id="32597"/>
    <lineage>
        <taxon>Eukaryota</taxon>
        <taxon>Sar</taxon>
        <taxon>Alveolata</taxon>
        <taxon>Perkinsozoa</taxon>
        <taxon>Perkinsea</taxon>
        <taxon>Perkinsida</taxon>
        <taxon>Perkinsidae</taxon>
        <taxon>Perkinsus</taxon>
    </lineage>
</organism>
<dbReference type="Pfam" id="PF07004">
    <property type="entry name" value="SHIPPO-rpt"/>
    <property type="match status" value="2"/>
</dbReference>
<evidence type="ECO:0000313" key="2">
    <source>
        <dbReference type="EMBL" id="KAF4689903.1"/>
    </source>
</evidence>
<dbReference type="InterPro" id="IPR010736">
    <property type="entry name" value="SHIPPO-rpt"/>
</dbReference>
<reference evidence="2 3" key="1">
    <citation type="submission" date="2020-04" db="EMBL/GenBank/DDBJ databases">
        <title>Perkinsus olseni comparative genomics.</title>
        <authorList>
            <person name="Bogema D.R."/>
        </authorList>
    </citation>
    <scope>NUCLEOTIDE SEQUENCE [LARGE SCALE GENOMIC DNA]</scope>
    <source>
        <strain evidence="2">00978-12</strain>
    </source>
</reference>
<protein>
    <submittedName>
        <fullName evidence="2">Uncharacterized protein</fullName>
    </submittedName>
</protein>
<dbReference type="EMBL" id="JABANP010000112">
    <property type="protein sequence ID" value="KAF4689903.1"/>
    <property type="molecule type" value="Genomic_DNA"/>
</dbReference>
<comment type="caution">
    <text evidence="2">The sequence shown here is derived from an EMBL/GenBank/DDBJ whole genome shotgun (WGS) entry which is preliminary data.</text>
</comment>
<dbReference type="AlphaFoldDB" id="A0A7J6P165"/>
<evidence type="ECO:0000256" key="1">
    <source>
        <dbReference type="SAM" id="MobiDB-lite"/>
    </source>
</evidence>
<evidence type="ECO:0000313" key="3">
    <source>
        <dbReference type="Proteomes" id="UP000541610"/>
    </source>
</evidence>
<feature type="compositionally biased region" description="Polar residues" evidence="1">
    <location>
        <begin position="10"/>
        <end position="21"/>
    </location>
</feature>
<gene>
    <name evidence="2" type="ORF">FOZ60_001006</name>
</gene>
<proteinExistence type="predicted"/>
<feature type="region of interest" description="Disordered" evidence="1">
    <location>
        <begin position="1"/>
        <end position="42"/>
    </location>
</feature>
<name>A0A7J6P165_PEROL</name>
<accession>A0A7J6P165</accession>
<dbReference type="Proteomes" id="UP000541610">
    <property type="component" value="Unassembled WGS sequence"/>
</dbReference>